<dbReference type="RefSeq" id="XP_019622220.1">
    <property type="nucleotide sequence ID" value="XM_019766661.1"/>
</dbReference>
<dbReference type="OrthoDB" id="3647at2759"/>
<dbReference type="KEGG" id="bbel:109468410"/>
<dbReference type="AlphaFoldDB" id="A0A6P4Y009"/>
<protein>
    <submittedName>
        <fullName evidence="3">Uncharacterized protein LOC109468410</fullName>
    </submittedName>
</protein>
<dbReference type="CDD" id="cd02440">
    <property type="entry name" value="AdoMet_MTases"/>
    <property type="match status" value="2"/>
</dbReference>
<evidence type="ECO:0000259" key="1">
    <source>
        <dbReference type="Pfam" id="PF13649"/>
    </source>
</evidence>
<reference evidence="3" key="1">
    <citation type="submission" date="2025-08" db="UniProtKB">
        <authorList>
            <consortium name="RefSeq"/>
        </authorList>
    </citation>
    <scope>IDENTIFICATION</scope>
    <source>
        <tissue evidence="3">Gonad</tissue>
    </source>
</reference>
<evidence type="ECO:0000313" key="3">
    <source>
        <dbReference type="RefSeq" id="XP_019622220.1"/>
    </source>
</evidence>
<feature type="domain" description="Methyltransferase" evidence="1">
    <location>
        <begin position="324"/>
        <end position="415"/>
    </location>
</feature>
<dbReference type="Gene3D" id="3.40.50.150">
    <property type="entry name" value="Vaccinia Virus protein VP39"/>
    <property type="match status" value="2"/>
</dbReference>
<dbReference type="SUPFAM" id="SSF53335">
    <property type="entry name" value="S-adenosyl-L-methionine-dependent methyltransferases"/>
    <property type="match status" value="2"/>
</dbReference>
<evidence type="ECO:0000313" key="2">
    <source>
        <dbReference type="Proteomes" id="UP000515135"/>
    </source>
</evidence>
<feature type="domain" description="Methyltransferase" evidence="1">
    <location>
        <begin position="65"/>
        <end position="156"/>
    </location>
</feature>
<accession>A0A6P4Y009</accession>
<dbReference type="InterPro" id="IPR041698">
    <property type="entry name" value="Methyltransf_25"/>
</dbReference>
<dbReference type="InterPro" id="IPR029063">
    <property type="entry name" value="SAM-dependent_MTases_sf"/>
</dbReference>
<sequence length="473" mass="53004">MPAVNYNNNIRTSQRPGISLKESQDFYKTWAETYDQDTTDSNYNGPRATANRMLALFEGKTDARILDVAAGTGMSGEALQKVGFRSMDALEPSEDMLVLAKEKNIYGRLIQDFLGTNRLDIVDGEYDATVMVGGMVEGHVGCDCLEELIRVTKPGGFVVITMREVNLRKVPEYTKLEPRMAALQNEGCWERVSRDVFPNYCEGEDGVIFVYRVSTLNVRAGRLRLTVYNKIARQTAQEKAAPHRKRQISKTKVTICIISMPVVNYHGNIRDVQRPGISLTESQDFYKTWAANYDKDTTDSNYNGPRATAKRMLALFEGKTDARILDVAAGTGMSGEALQKVGFRSMDALEPSEDMLVLAKEKNIYGRLIQDFLGTNRLDIADGEYDATVMVGGMVEGHVGCDCLEELIRVTKPGGFVVICMREVNLRKVQEYHKLEPRMAALQNEGCWEQVSRDVFPNYCEGEDGVIFVHRVC</sequence>
<dbReference type="PANTHER" id="PTHR43591:SF101">
    <property type="entry name" value="METHYLTRANSFERASE-LIKE PROTEIN 27"/>
    <property type="match status" value="1"/>
</dbReference>
<name>A0A6P4Y009_BRABE</name>
<dbReference type="PANTHER" id="PTHR43591">
    <property type="entry name" value="METHYLTRANSFERASE"/>
    <property type="match status" value="1"/>
</dbReference>
<dbReference type="GeneID" id="109468410"/>
<gene>
    <name evidence="3" type="primary">LOC109468410</name>
</gene>
<dbReference type="Proteomes" id="UP000515135">
    <property type="component" value="Unplaced"/>
</dbReference>
<dbReference type="Pfam" id="PF13649">
    <property type="entry name" value="Methyltransf_25"/>
    <property type="match status" value="2"/>
</dbReference>
<keyword evidence="2" id="KW-1185">Reference proteome</keyword>
<organism evidence="2 3">
    <name type="scientific">Branchiostoma belcheri</name>
    <name type="common">Amphioxus</name>
    <dbReference type="NCBI Taxonomy" id="7741"/>
    <lineage>
        <taxon>Eukaryota</taxon>
        <taxon>Metazoa</taxon>
        <taxon>Chordata</taxon>
        <taxon>Cephalochordata</taxon>
        <taxon>Leptocardii</taxon>
        <taxon>Amphioxiformes</taxon>
        <taxon>Branchiostomatidae</taxon>
        <taxon>Branchiostoma</taxon>
    </lineage>
</organism>
<proteinExistence type="predicted"/>